<comment type="caution">
    <text evidence="2">The sequence shown here is derived from an EMBL/GenBank/DDBJ whole genome shotgun (WGS) entry which is preliminary data.</text>
</comment>
<evidence type="ECO:0000313" key="2">
    <source>
        <dbReference type="EMBL" id="CAJ1937373.1"/>
    </source>
</evidence>
<keyword evidence="3" id="KW-1185">Reference proteome</keyword>
<gene>
    <name evidence="2" type="ORF">CYCCA115_LOCUS5630</name>
</gene>
<proteinExistence type="predicted"/>
<evidence type="ECO:0000313" key="3">
    <source>
        <dbReference type="Proteomes" id="UP001295423"/>
    </source>
</evidence>
<feature type="region of interest" description="Disordered" evidence="1">
    <location>
        <begin position="119"/>
        <end position="140"/>
    </location>
</feature>
<feature type="region of interest" description="Disordered" evidence="1">
    <location>
        <begin position="1"/>
        <end position="31"/>
    </location>
</feature>
<dbReference type="AlphaFoldDB" id="A0AAD2FKE3"/>
<organism evidence="2 3">
    <name type="scientific">Cylindrotheca closterium</name>
    <dbReference type="NCBI Taxonomy" id="2856"/>
    <lineage>
        <taxon>Eukaryota</taxon>
        <taxon>Sar</taxon>
        <taxon>Stramenopiles</taxon>
        <taxon>Ochrophyta</taxon>
        <taxon>Bacillariophyta</taxon>
        <taxon>Bacillariophyceae</taxon>
        <taxon>Bacillariophycidae</taxon>
        <taxon>Bacillariales</taxon>
        <taxon>Bacillariaceae</taxon>
        <taxon>Cylindrotheca</taxon>
    </lineage>
</organism>
<dbReference type="EMBL" id="CAKOGP040000635">
    <property type="protein sequence ID" value="CAJ1937373.1"/>
    <property type="molecule type" value="Genomic_DNA"/>
</dbReference>
<sequence>MASPLPDGSLAHSIKPTTSATHDPRREEDDTADVTIDAHDSECSPSSTLAKWTKRLHDLKSFLTSEKFLDNLFLEISVTECLESTLFVNLSNEDENMSHPFLKVVRDVAEQLEKLQKEMKKVASEQEELQSKQAEHEQET</sequence>
<evidence type="ECO:0000256" key="1">
    <source>
        <dbReference type="SAM" id="MobiDB-lite"/>
    </source>
</evidence>
<accession>A0AAD2FKE3</accession>
<dbReference type="Proteomes" id="UP001295423">
    <property type="component" value="Unassembled WGS sequence"/>
</dbReference>
<name>A0AAD2FKE3_9STRA</name>
<protein>
    <submittedName>
        <fullName evidence="2">Uncharacterized protein</fullName>
    </submittedName>
</protein>
<reference evidence="2" key="1">
    <citation type="submission" date="2023-08" db="EMBL/GenBank/DDBJ databases">
        <authorList>
            <person name="Audoor S."/>
            <person name="Bilcke G."/>
        </authorList>
    </citation>
    <scope>NUCLEOTIDE SEQUENCE</scope>
</reference>